<sequence>MELLSGENLIRLLEGLGVTLQIALISIAVSLALGLVLGILMASGRRALYIPLKICLEIVRIMPPIVWLFIVYFGASKAFGIHISNIAASIIVFSVWGVFEMMDLVRGAVLSIPKHQFESAEALAFSRSQIYLYVILPLAMRRLVPATINLFSRMIKTTSIAVLIGVIELVKVGQQIIEVNVFRDNYAPLIIYGAIFFVYFLICYPISALSKKLENRWS</sequence>
<accession>C8PKW3</accession>
<evidence type="ECO:0000256" key="8">
    <source>
        <dbReference type="RuleBase" id="RU363032"/>
    </source>
</evidence>
<dbReference type="InterPro" id="IPR035906">
    <property type="entry name" value="MetI-like_sf"/>
</dbReference>
<protein>
    <submittedName>
        <fullName evidence="10">ABC transporter, permease protein</fullName>
    </submittedName>
</protein>
<keyword evidence="6 8" id="KW-1133">Transmembrane helix</keyword>
<name>C8PKW3_9BACT</name>
<comment type="subcellular location">
    <subcellularLocation>
        <location evidence="1">Cell inner membrane</location>
        <topology evidence="1">Multi-pass membrane protein</topology>
    </subcellularLocation>
    <subcellularLocation>
        <location evidence="8">Cell membrane</location>
        <topology evidence="8">Multi-pass membrane protein</topology>
    </subcellularLocation>
</comment>
<dbReference type="Proteomes" id="UP000005709">
    <property type="component" value="Unassembled WGS sequence"/>
</dbReference>
<keyword evidence="4" id="KW-1003">Cell membrane</keyword>
<gene>
    <name evidence="10" type="ORF">CAMGR0001_0336</name>
</gene>
<keyword evidence="5 8" id="KW-0812">Transmembrane</keyword>
<dbReference type="Gene3D" id="1.10.3720.10">
    <property type="entry name" value="MetI-like"/>
    <property type="match status" value="1"/>
</dbReference>
<dbReference type="EMBL" id="ACYG01000030">
    <property type="protein sequence ID" value="EEV16722.1"/>
    <property type="molecule type" value="Genomic_DNA"/>
</dbReference>
<evidence type="ECO:0000256" key="7">
    <source>
        <dbReference type="ARBA" id="ARBA00023136"/>
    </source>
</evidence>
<dbReference type="PANTHER" id="PTHR30614">
    <property type="entry name" value="MEMBRANE COMPONENT OF AMINO ACID ABC TRANSPORTER"/>
    <property type="match status" value="1"/>
</dbReference>
<dbReference type="Pfam" id="PF00528">
    <property type="entry name" value="BPD_transp_1"/>
    <property type="match status" value="1"/>
</dbReference>
<keyword evidence="11" id="KW-1185">Reference proteome</keyword>
<evidence type="ECO:0000313" key="10">
    <source>
        <dbReference type="EMBL" id="EEV16722.1"/>
    </source>
</evidence>
<keyword evidence="3 8" id="KW-0813">Transport</keyword>
<comment type="caution">
    <text evidence="10">The sequence shown here is derived from an EMBL/GenBank/DDBJ whole genome shotgun (WGS) entry which is preliminary data.</text>
</comment>
<organism evidence="10 11">
    <name type="scientific">Campylobacter gracilis RM3268</name>
    <dbReference type="NCBI Taxonomy" id="553220"/>
    <lineage>
        <taxon>Bacteria</taxon>
        <taxon>Pseudomonadati</taxon>
        <taxon>Campylobacterota</taxon>
        <taxon>Epsilonproteobacteria</taxon>
        <taxon>Campylobacterales</taxon>
        <taxon>Campylobacteraceae</taxon>
        <taxon>Campylobacter</taxon>
    </lineage>
</organism>
<feature type="transmembrane region" description="Helical" evidence="8">
    <location>
        <begin position="79"/>
        <end position="99"/>
    </location>
</feature>
<dbReference type="SUPFAM" id="SSF161098">
    <property type="entry name" value="MetI-like"/>
    <property type="match status" value="1"/>
</dbReference>
<dbReference type="STRING" id="824.CGRAC_0046"/>
<feature type="transmembrane region" description="Helical" evidence="8">
    <location>
        <begin position="160"/>
        <end position="177"/>
    </location>
</feature>
<dbReference type="InterPro" id="IPR043429">
    <property type="entry name" value="ArtM/GltK/GlnP/TcyL/YhdX-like"/>
</dbReference>
<evidence type="ECO:0000256" key="2">
    <source>
        <dbReference type="ARBA" id="ARBA00010072"/>
    </source>
</evidence>
<evidence type="ECO:0000313" key="11">
    <source>
        <dbReference type="Proteomes" id="UP000005709"/>
    </source>
</evidence>
<dbReference type="eggNOG" id="COG0765">
    <property type="taxonomic scope" value="Bacteria"/>
</dbReference>
<dbReference type="GO" id="GO:0043190">
    <property type="term" value="C:ATP-binding cassette (ABC) transporter complex"/>
    <property type="evidence" value="ECO:0007669"/>
    <property type="project" value="InterPro"/>
</dbReference>
<dbReference type="GO" id="GO:0006865">
    <property type="term" value="P:amino acid transport"/>
    <property type="evidence" value="ECO:0007669"/>
    <property type="project" value="TreeGrafter"/>
</dbReference>
<feature type="transmembrane region" description="Helical" evidence="8">
    <location>
        <begin position="189"/>
        <end position="209"/>
    </location>
</feature>
<evidence type="ECO:0000256" key="5">
    <source>
        <dbReference type="ARBA" id="ARBA00022692"/>
    </source>
</evidence>
<evidence type="ECO:0000256" key="1">
    <source>
        <dbReference type="ARBA" id="ARBA00004429"/>
    </source>
</evidence>
<keyword evidence="7 8" id="KW-0472">Membrane</keyword>
<dbReference type="PANTHER" id="PTHR30614:SF36">
    <property type="entry name" value="ABC TRANSPORTER MEMBRANE-SPANNING PERMEASE-GLUTAMINE TRANSPORT"/>
    <property type="match status" value="1"/>
</dbReference>
<dbReference type="PROSITE" id="PS50928">
    <property type="entry name" value="ABC_TM1"/>
    <property type="match status" value="1"/>
</dbReference>
<dbReference type="RefSeq" id="WP_005873049.1">
    <property type="nucleotide sequence ID" value="NZ_ACYG01000030.1"/>
</dbReference>
<dbReference type="AlphaFoldDB" id="C8PKW3"/>
<dbReference type="InterPro" id="IPR000515">
    <property type="entry name" value="MetI-like"/>
</dbReference>
<dbReference type="InterPro" id="IPR010065">
    <property type="entry name" value="AA_ABC_transptr_permease_3TM"/>
</dbReference>
<feature type="transmembrane region" description="Helical" evidence="8">
    <location>
        <begin position="54"/>
        <end position="73"/>
    </location>
</feature>
<dbReference type="CDD" id="cd06261">
    <property type="entry name" value="TM_PBP2"/>
    <property type="match status" value="1"/>
</dbReference>
<feature type="transmembrane region" description="Helical" evidence="8">
    <location>
        <begin position="20"/>
        <end position="42"/>
    </location>
</feature>
<evidence type="ECO:0000256" key="3">
    <source>
        <dbReference type="ARBA" id="ARBA00022448"/>
    </source>
</evidence>
<proteinExistence type="inferred from homology"/>
<feature type="domain" description="ABC transmembrane type-1" evidence="9">
    <location>
        <begin position="16"/>
        <end position="210"/>
    </location>
</feature>
<evidence type="ECO:0000256" key="4">
    <source>
        <dbReference type="ARBA" id="ARBA00022475"/>
    </source>
</evidence>
<dbReference type="GO" id="GO:0022857">
    <property type="term" value="F:transmembrane transporter activity"/>
    <property type="evidence" value="ECO:0007669"/>
    <property type="project" value="InterPro"/>
</dbReference>
<dbReference type="NCBIfam" id="TIGR01726">
    <property type="entry name" value="HEQRo_perm_3TM"/>
    <property type="match status" value="1"/>
</dbReference>
<dbReference type="OrthoDB" id="92598at2"/>
<reference evidence="10 11" key="1">
    <citation type="submission" date="2009-07" db="EMBL/GenBank/DDBJ databases">
        <authorList>
            <person name="Madupu R."/>
            <person name="Sebastian Y."/>
            <person name="Durkin A.S."/>
            <person name="Torralba M."/>
            <person name="Methe B."/>
            <person name="Sutton G.G."/>
            <person name="Strausberg R.L."/>
            <person name="Nelson K.E."/>
        </authorList>
    </citation>
    <scope>NUCLEOTIDE SEQUENCE [LARGE SCALE GENOMIC DNA]</scope>
    <source>
        <strain evidence="10 11">RM3268</strain>
    </source>
</reference>
<evidence type="ECO:0000259" key="9">
    <source>
        <dbReference type="PROSITE" id="PS50928"/>
    </source>
</evidence>
<evidence type="ECO:0000256" key="6">
    <source>
        <dbReference type="ARBA" id="ARBA00022989"/>
    </source>
</evidence>
<comment type="similarity">
    <text evidence="2">Belongs to the binding-protein-dependent transport system permease family. HisMQ subfamily.</text>
</comment>